<comment type="similarity">
    <text evidence="1">Belongs to the ros/MucR family.</text>
</comment>
<keyword evidence="4" id="KW-1185">Reference proteome</keyword>
<dbReference type="RefSeq" id="WP_159966543.1">
    <property type="nucleotide sequence ID" value="NZ_APKE01000036.1"/>
</dbReference>
<feature type="compositionally biased region" description="Polar residues" evidence="2">
    <location>
        <begin position="146"/>
        <end position="158"/>
    </location>
</feature>
<feature type="region of interest" description="Disordered" evidence="2">
    <location>
        <begin position="43"/>
        <end position="68"/>
    </location>
</feature>
<dbReference type="Gene3D" id="1.10.10.1550">
    <property type="entry name" value="ROS/MUCR transcriptional regulator protein"/>
    <property type="match status" value="1"/>
</dbReference>
<gene>
    <name evidence="3" type="primary">ros</name>
    <name evidence="3" type="ORF">PMES_03038</name>
</gene>
<evidence type="ECO:0000313" key="4">
    <source>
        <dbReference type="Proteomes" id="UP000698242"/>
    </source>
</evidence>
<evidence type="ECO:0000313" key="3">
    <source>
        <dbReference type="EMBL" id="KAF0674656.1"/>
    </source>
</evidence>
<dbReference type="OrthoDB" id="9809693at2"/>
<comment type="caution">
    <text evidence="3">The sequence shown here is derived from an EMBL/GenBank/DDBJ whole genome shotgun (WGS) entry which is preliminary data.</text>
</comment>
<feature type="compositionally biased region" description="Basic and acidic residues" evidence="2">
    <location>
        <begin position="45"/>
        <end position="54"/>
    </location>
</feature>
<reference evidence="3" key="1">
    <citation type="submission" date="2013-03" db="EMBL/GenBank/DDBJ databases">
        <title>Genome Sequence of the Profundibacterium mesophilum strain KAUST100406-0324T from Red Sea, a novel genus in the family Rhodobacteraceae.</title>
        <authorList>
            <person name="Essack M."/>
            <person name="Alam I."/>
            <person name="Lafi F."/>
            <person name="Alawi W."/>
            <person name="Kamanu F."/>
            <person name="Al-Suwailem A."/>
            <person name="Lee O.O."/>
            <person name="Xu Y."/>
            <person name="Bajic V."/>
            <person name="Qian P.-Y."/>
            <person name="Archer J."/>
        </authorList>
    </citation>
    <scope>NUCLEOTIDE SEQUENCE</scope>
    <source>
        <strain evidence="3">KAUST100406-0324</strain>
    </source>
</reference>
<dbReference type="GO" id="GO:0008270">
    <property type="term" value="F:zinc ion binding"/>
    <property type="evidence" value="ECO:0007669"/>
    <property type="project" value="InterPro"/>
</dbReference>
<dbReference type="AlphaFoldDB" id="A0A921TC40"/>
<dbReference type="GO" id="GO:0006355">
    <property type="term" value="P:regulation of DNA-templated transcription"/>
    <property type="evidence" value="ECO:0007669"/>
    <property type="project" value="InterPro"/>
</dbReference>
<dbReference type="Pfam" id="PF05443">
    <property type="entry name" value="ROS_MUCR"/>
    <property type="match status" value="1"/>
</dbReference>
<sequence length="158" mass="17076">MTETESDGDFIARIASAYATRPDVTADDIVALVVKLRHGLGLPDETERPARDAQRAAAPAPAPGAKPALPVAQAVTRDKVFCLCCGKGFKMLKRHLGAEHNMSEAEYRARFGLAEDMPLVAPSYSERKADYAKQVGFGKYERSGTPRGTGQPQEENIS</sequence>
<evidence type="ECO:0000256" key="1">
    <source>
        <dbReference type="ARBA" id="ARBA00007031"/>
    </source>
</evidence>
<dbReference type="InterPro" id="IPR041920">
    <property type="entry name" value="ROS/MUCR_sf"/>
</dbReference>
<dbReference type="Proteomes" id="UP000698242">
    <property type="component" value="Unassembled WGS sequence"/>
</dbReference>
<dbReference type="GO" id="GO:0003677">
    <property type="term" value="F:DNA binding"/>
    <property type="evidence" value="ECO:0007669"/>
    <property type="project" value="InterPro"/>
</dbReference>
<evidence type="ECO:0000256" key="2">
    <source>
        <dbReference type="SAM" id="MobiDB-lite"/>
    </source>
</evidence>
<protein>
    <submittedName>
        <fullName evidence="3">Transcriptional regulator</fullName>
    </submittedName>
</protein>
<dbReference type="InterPro" id="IPR008807">
    <property type="entry name" value="ROS_MUCR"/>
</dbReference>
<proteinExistence type="inferred from homology"/>
<feature type="compositionally biased region" description="Low complexity" evidence="2">
    <location>
        <begin position="55"/>
        <end position="68"/>
    </location>
</feature>
<accession>A0A921TC40</accession>
<organism evidence="3 4">
    <name type="scientific">Profundibacterium mesophilum KAUST100406-0324</name>
    <dbReference type="NCBI Taxonomy" id="1037889"/>
    <lineage>
        <taxon>Bacteria</taxon>
        <taxon>Pseudomonadati</taxon>
        <taxon>Pseudomonadota</taxon>
        <taxon>Alphaproteobacteria</taxon>
        <taxon>Rhodobacterales</taxon>
        <taxon>Roseobacteraceae</taxon>
        <taxon>Profundibacterium</taxon>
    </lineage>
</organism>
<dbReference type="EMBL" id="APKE01000036">
    <property type="protein sequence ID" value="KAF0674656.1"/>
    <property type="molecule type" value="Genomic_DNA"/>
</dbReference>
<feature type="region of interest" description="Disordered" evidence="2">
    <location>
        <begin position="137"/>
        <end position="158"/>
    </location>
</feature>
<name>A0A921TC40_9RHOB</name>